<dbReference type="InterPro" id="IPR018013">
    <property type="entry name" value="Channel_Tsx-like"/>
</dbReference>
<evidence type="ECO:0000256" key="2">
    <source>
        <dbReference type="SAM" id="SignalP"/>
    </source>
</evidence>
<keyword evidence="2" id="KW-0732">Signal</keyword>
<protein>
    <submittedName>
        <fullName evidence="3">Nucleoside-specific outer membrane channel protein Tsx</fullName>
    </submittedName>
</protein>
<comment type="caution">
    <text evidence="3">The sequence shown here is derived from an EMBL/GenBank/DDBJ whole genome shotgun (WGS) entry which is preliminary data.</text>
</comment>
<proteinExistence type="inferred from homology"/>
<gene>
    <name evidence="3" type="ORF">HNQ55_002862</name>
</gene>
<evidence type="ECO:0000256" key="1">
    <source>
        <dbReference type="ARBA" id="ARBA00008728"/>
    </source>
</evidence>
<sequence>MKLINRINATVLPLSMLFLGAATISGNASAEMQWSDFSLSYLSGSQYEVGDDSRQFLTVEHASGHNWGDTFYFYDRSKSKNGTLESYAEFSPRLSLSYFTGSDLSTGIINDVFIASTWEQGAFFDNYLLGLGVSLNIPGFNYLKANIYQANNSASDNDQMLTMTFAYPFKLGNADFLYDGFLDWSTSSDTQASEMNFTTQLKYNVGGALGSKSPVYLGVEYAFWNNKYGISGVDERSVSLLFKWHY</sequence>
<feature type="signal peptide" evidence="2">
    <location>
        <begin position="1"/>
        <end position="30"/>
    </location>
</feature>
<accession>A0A7X0TUL2</accession>
<evidence type="ECO:0000313" key="4">
    <source>
        <dbReference type="Proteomes" id="UP000537141"/>
    </source>
</evidence>
<evidence type="ECO:0000313" key="3">
    <source>
        <dbReference type="EMBL" id="MBB6544333.1"/>
    </source>
</evidence>
<dbReference type="Pfam" id="PF03502">
    <property type="entry name" value="Channel_Tsx"/>
    <property type="match status" value="1"/>
</dbReference>
<dbReference type="InterPro" id="IPR036777">
    <property type="entry name" value="Channel_Tsx-like_sf"/>
</dbReference>
<dbReference type="Proteomes" id="UP000537141">
    <property type="component" value="Unassembled WGS sequence"/>
</dbReference>
<dbReference type="GO" id="GO:0009279">
    <property type="term" value="C:cell outer membrane"/>
    <property type="evidence" value="ECO:0007669"/>
    <property type="project" value="InterPro"/>
</dbReference>
<keyword evidence="4" id="KW-1185">Reference proteome</keyword>
<reference evidence="3 4" key="1">
    <citation type="submission" date="2020-08" db="EMBL/GenBank/DDBJ databases">
        <title>Genomic Encyclopedia of Type Strains, Phase IV (KMG-IV): sequencing the most valuable type-strain genomes for metagenomic binning, comparative biology and taxonomic classification.</title>
        <authorList>
            <person name="Goeker M."/>
        </authorList>
    </citation>
    <scope>NUCLEOTIDE SEQUENCE [LARGE SCALE GENOMIC DNA]</scope>
    <source>
        <strain evidence="3 4">DSM 26287</strain>
    </source>
</reference>
<dbReference type="Gene3D" id="2.40.230.20">
    <property type="entry name" value="Nucleoside-specific channel-forming protein, Tsx-like"/>
    <property type="match status" value="1"/>
</dbReference>
<dbReference type="SUPFAM" id="SSF111364">
    <property type="entry name" value="Tsx-like channel"/>
    <property type="match status" value="1"/>
</dbReference>
<organism evidence="3 4">
    <name type="scientific">Thalassotalea piscium</name>
    <dbReference type="NCBI Taxonomy" id="1230533"/>
    <lineage>
        <taxon>Bacteria</taxon>
        <taxon>Pseudomonadati</taxon>
        <taxon>Pseudomonadota</taxon>
        <taxon>Gammaproteobacteria</taxon>
        <taxon>Alteromonadales</taxon>
        <taxon>Colwelliaceae</taxon>
        <taxon>Thalassotalea</taxon>
    </lineage>
</organism>
<dbReference type="AlphaFoldDB" id="A0A7X0TUL2"/>
<dbReference type="RefSeq" id="WP_246455001.1">
    <property type="nucleotide sequence ID" value="NZ_AP027362.1"/>
</dbReference>
<name>A0A7X0TUL2_9GAMM</name>
<dbReference type="EMBL" id="JACHHU010000027">
    <property type="protein sequence ID" value="MBB6544333.1"/>
    <property type="molecule type" value="Genomic_DNA"/>
</dbReference>
<comment type="similarity">
    <text evidence="1">Belongs to the nucleoside-specific channel-forming outer membrane porin (Tsx) (TC 1.B.10) family.</text>
</comment>
<feature type="chain" id="PRO_5030677776" evidence="2">
    <location>
        <begin position="31"/>
        <end position="246"/>
    </location>
</feature>